<dbReference type="SUPFAM" id="SSF51445">
    <property type="entry name" value="(Trans)glycosidases"/>
    <property type="match status" value="1"/>
</dbReference>
<feature type="domain" description="Glycoside hydrolase family 31 N-terminal" evidence="4">
    <location>
        <begin position="72"/>
        <end position="210"/>
    </location>
</feature>
<dbReference type="AlphaFoldDB" id="A0A395JII9"/>
<proteinExistence type="inferred from homology"/>
<feature type="domain" description="Glycosyl hydrolase family 31 C-terminal" evidence="5">
    <location>
        <begin position="600"/>
        <end position="687"/>
    </location>
</feature>
<organism evidence="6 7">
    <name type="scientific">Arenicella xantha</name>
    <dbReference type="NCBI Taxonomy" id="644221"/>
    <lineage>
        <taxon>Bacteria</taxon>
        <taxon>Pseudomonadati</taxon>
        <taxon>Pseudomonadota</taxon>
        <taxon>Gammaproteobacteria</taxon>
        <taxon>Arenicellales</taxon>
        <taxon>Arenicellaceae</taxon>
        <taxon>Arenicella</taxon>
    </lineage>
</organism>
<dbReference type="Pfam" id="PF13802">
    <property type="entry name" value="Gal_mutarotas_2"/>
    <property type="match status" value="1"/>
</dbReference>
<dbReference type="InterPro" id="IPR000322">
    <property type="entry name" value="Glyco_hydro_31_TIM"/>
</dbReference>
<dbReference type="InterPro" id="IPR051816">
    <property type="entry name" value="Glycosyl_Hydrolase_31"/>
</dbReference>
<dbReference type="InterPro" id="IPR013780">
    <property type="entry name" value="Glyco_hydro_b"/>
</dbReference>
<dbReference type="GO" id="GO:0004553">
    <property type="term" value="F:hydrolase activity, hydrolyzing O-glycosyl compounds"/>
    <property type="evidence" value="ECO:0007669"/>
    <property type="project" value="InterPro"/>
</dbReference>
<dbReference type="FunCoup" id="A0A395JII9">
    <property type="interactions" value="374"/>
</dbReference>
<evidence type="ECO:0000259" key="5">
    <source>
        <dbReference type="Pfam" id="PF21365"/>
    </source>
</evidence>
<evidence type="ECO:0000313" key="7">
    <source>
        <dbReference type="Proteomes" id="UP000253083"/>
    </source>
</evidence>
<dbReference type="Gene3D" id="2.60.40.1760">
    <property type="entry name" value="glycosyl hydrolase (family 31)"/>
    <property type="match status" value="1"/>
</dbReference>
<dbReference type="InParanoid" id="A0A395JII9"/>
<dbReference type="InterPro" id="IPR025887">
    <property type="entry name" value="Glyco_hydro_31_N_dom"/>
</dbReference>
<dbReference type="Gene3D" id="2.60.40.1180">
    <property type="entry name" value="Golgi alpha-mannosidase II"/>
    <property type="match status" value="1"/>
</dbReference>
<dbReference type="SUPFAM" id="SSF51011">
    <property type="entry name" value="Glycosyl hydrolase domain"/>
    <property type="match status" value="1"/>
</dbReference>
<dbReference type="CDD" id="cd14752">
    <property type="entry name" value="GH31_N"/>
    <property type="match status" value="1"/>
</dbReference>
<comment type="caution">
    <text evidence="6">The sequence shown here is derived from an EMBL/GenBank/DDBJ whole genome shotgun (WGS) entry which is preliminary data.</text>
</comment>
<keyword evidence="7" id="KW-1185">Reference proteome</keyword>
<protein>
    <submittedName>
        <fullName evidence="6">Alpha-D-xyloside xylohydrolase</fullName>
    </submittedName>
</protein>
<dbReference type="PANTHER" id="PTHR43863:SF2">
    <property type="entry name" value="MALTASE-GLUCOAMYLASE"/>
    <property type="match status" value="1"/>
</dbReference>
<evidence type="ECO:0000313" key="6">
    <source>
        <dbReference type="EMBL" id="RBP48575.1"/>
    </source>
</evidence>
<evidence type="ECO:0000259" key="3">
    <source>
        <dbReference type="Pfam" id="PF01055"/>
    </source>
</evidence>
<reference evidence="6 7" key="1">
    <citation type="submission" date="2018-06" db="EMBL/GenBank/DDBJ databases">
        <title>Genomic Encyclopedia of Type Strains, Phase IV (KMG-IV): sequencing the most valuable type-strain genomes for metagenomic binning, comparative biology and taxonomic classification.</title>
        <authorList>
            <person name="Goeker M."/>
        </authorList>
    </citation>
    <scope>NUCLEOTIDE SEQUENCE [LARGE SCALE GENOMIC DNA]</scope>
    <source>
        <strain evidence="6 7">DSM 24032</strain>
    </source>
</reference>
<feature type="domain" description="Glycoside hydrolase family 31 TIM barrel" evidence="3">
    <location>
        <begin position="268"/>
        <end position="589"/>
    </location>
</feature>
<dbReference type="PANTHER" id="PTHR43863">
    <property type="entry name" value="HYDROLASE, PUTATIVE (AFU_ORTHOLOGUE AFUA_1G03140)-RELATED"/>
    <property type="match status" value="1"/>
</dbReference>
<dbReference type="InterPro" id="IPR017853">
    <property type="entry name" value="GH"/>
</dbReference>
<keyword evidence="2" id="KW-0326">Glycosidase</keyword>
<dbReference type="Pfam" id="PF21365">
    <property type="entry name" value="Glyco_hydro_31_3rd"/>
    <property type="match status" value="1"/>
</dbReference>
<dbReference type="GO" id="GO:0030246">
    <property type="term" value="F:carbohydrate binding"/>
    <property type="evidence" value="ECO:0007669"/>
    <property type="project" value="InterPro"/>
</dbReference>
<dbReference type="SUPFAM" id="SSF74650">
    <property type="entry name" value="Galactose mutarotase-like"/>
    <property type="match status" value="1"/>
</dbReference>
<dbReference type="Gene3D" id="3.20.20.80">
    <property type="entry name" value="Glycosidases"/>
    <property type="match status" value="1"/>
</dbReference>
<accession>A0A395JII9</accession>
<dbReference type="GO" id="GO:0005975">
    <property type="term" value="P:carbohydrate metabolic process"/>
    <property type="evidence" value="ECO:0007669"/>
    <property type="project" value="InterPro"/>
</dbReference>
<sequence>MLMTQLPSLRFDSANTPAWNEVDAISLTAEPRLVSETRAVLESDSGDLFLELSNLGLRLCSTSQRSLDYGLIVDEPDPMALKLLNEDGLSTLSSTDFSVVIQHHPLTLSVFDASGELLLKTADDGHFVRTNRVPPLARTAEGWLISFALNSNEPMYGFGEKWSSLNKRGQLIRSFNHDALGVNAEISYKNTPFGWSPEGWGVFAHTPSAVTHAVGFAPWSQRSYCCLVEDECLDIFVLLASGEITDDDAVNKPAELIGAYTQLTGRAPMPPRWSGGVILSKAYYRDADEILAAAREVREQGMPCDVITFDGRAWQDTNTRFAFEWDAARYPDPKLVVDQLKQMNFKICVWEYPLVSVDHPWFKEFAAKGWLLRDSRTGEAYEYRWDQQAFGSVLTPLPNSGIVDFTHPDAYAFWRDAHKPLFDLGVDMIKADFGEQLEDEHMLASNGENGLALHNVYAYLYNRCVFEAAEKFSQSGAFLFSRSSWTGCQRFNSQWGGDPQADWEGMMGNLRGGLAWGLSGAPFYATDVGGFYKDTRNDALYVRWAQAGIFSAHFRLHGIGAREPWSYSDEAADAVMSVLKLRYRLQHYLRNAMQQATHSGMPVQRAMVLAFPNEKQAWAFENQFMFGDDLLVAPCFDPNGRVECYLPHGEWVRFDPESADAPEVWQGGQVHQLSLALHETAVFARRGVGIPLSAVADYTDAMPSDQSDDYAIEQIWPN</sequence>
<dbReference type="InterPro" id="IPR011013">
    <property type="entry name" value="Gal_mutarotase_sf_dom"/>
</dbReference>
<keyword evidence="2 6" id="KW-0378">Hydrolase</keyword>
<evidence type="ECO:0000256" key="1">
    <source>
        <dbReference type="ARBA" id="ARBA00007806"/>
    </source>
</evidence>
<evidence type="ECO:0000259" key="4">
    <source>
        <dbReference type="Pfam" id="PF13802"/>
    </source>
</evidence>
<name>A0A395JII9_9GAMM</name>
<evidence type="ECO:0000256" key="2">
    <source>
        <dbReference type="RuleBase" id="RU361185"/>
    </source>
</evidence>
<dbReference type="Proteomes" id="UP000253083">
    <property type="component" value="Unassembled WGS sequence"/>
</dbReference>
<dbReference type="Pfam" id="PF01055">
    <property type="entry name" value="Glyco_hydro_31_2nd"/>
    <property type="match status" value="1"/>
</dbReference>
<comment type="similarity">
    <text evidence="1 2">Belongs to the glycosyl hydrolase 31 family.</text>
</comment>
<dbReference type="EMBL" id="QNRT01000006">
    <property type="protein sequence ID" value="RBP48575.1"/>
    <property type="molecule type" value="Genomic_DNA"/>
</dbReference>
<gene>
    <name evidence="6" type="ORF">DFR28_10661</name>
</gene>
<dbReference type="InterPro" id="IPR048395">
    <property type="entry name" value="Glyco_hydro_31_C"/>
</dbReference>
<dbReference type="CDD" id="cd06593">
    <property type="entry name" value="GH31_xylosidase_YicI"/>
    <property type="match status" value="1"/>
</dbReference>